<dbReference type="Pfam" id="PF00207">
    <property type="entry name" value="A2M"/>
    <property type="match status" value="1"/>
</dbReference>
<dbReference type="Pfam" id="PF17973">
    <property type="entry name" value="bMG10"/>
    <property type="match status" value="1"/>
</dbReference>
<feature type="domain" description="Alpha-2-macroglobulin" evidence="2">
    <location>
        <begin position="1156"/>
        <end position="1246"/>
    </location>
</feature>
<dbReference type="InterPro" id="IPR002890">
    <property type="entry name" value="MG2"/>
</dbReference>
<dbReference type="PANTHER" id="PTHR40094">
    <property type="entry name" value="ALPHA-2-MACROGLOBULIN HOMOLOG"/>
    <property type="match status" value="1"/>
</dbReference>
<dbReference type="GO" id="GO:0004866">
    <property type="term" value="F:endopeptidase inhibitor activity"/>
    <property type="evidence" value="ECO:0007669"/>
    <property type="project" value="InterPro"/>
</dbReference>
<reference evidence="3 4" key="1">
    <citation type="submission" date="2018-04" db="EMBL/GenBank/DDBJ databases">
        <title>Genomic Encyclopedia of Type Strains, Phase IV (KMG-IV): sequencing the most valuable type-strain genomes for metagenomic binning, comparative biology and taxonomic classification.</title>
        <authorList>
            <person name="Goeker M."/>
        </authorList>
    </citation>
    <scope>NUCLEOTIDE SEQUENCE [LARGE SCALE GENOMIC DNA]</scope>
    <source>
        <strain evidence="3 4">DSM 28520</strain>
    </source>
</reference>
<dbReference type="Gene3D" id="2.60.40.1930">
    <property type="match status" value="1"/>
</dbReference>
<accession>A0A2U1F823</accession>
<dbReference type="InterPro" id="IPR008930">
    <property type="entry name" value="Terpenoid_cyclase/PrenylTrfase"/>
</dbReference>
<keyword evidence="4" id="KW-1185">Reference proteome</keyword>
<dbReference type="InterPro" id="IPR041246">
    <property type="entry name" value="Bact_MG10"/>
</dbReference>
<dbReference type="PANTHER" id="PTHR40094:SF1">
    <property type="entry name" value="UBIQUITIN DOMAIN-CONTAINING PROTEIN"/>
    <property type="match status" value="1"/>
</dbReference>
<dbReference type="SUPFAM" id="SSF48239">
    <property type="entry name" value="Terpenoid cyclases/Protein prenyltransferases"/>
    <property type="match status" value="1"/>
</dbReference>
<comment type="caution">
    <text evidence="3">The sequence shown here is derived from an EMBL/GenBank/DDBJ whole genome shotgun (WGS) entry which is preliminary data.</text>
</comment>
<dbReference type="RefSeq" id="WP_116679798.1">
    <property type="nucleotide sequence ID" value="NZ_QEKY01000014.1"/>
</dbReference>
<evidence type="ECO:0000256" key="1">
    <source>
        <dbReference type="ARBA" id="ARBA00010556"/>
    </source>
</evidence>
<dbReference type="Gene3D" id="1.50.10.20">
    <property type="match status" value="1"/>
</dbReference>
<sequence length="1920" mass="215719">MRIQIILGLILALTISIGKTTMNAQNPYAALEKELAQYQEKRRSEKAAETILKIRALAEQRHDAPMLLHSTMLWTDPNADINDYPEEQTLERLESMEQKKWLRPADRAMIAMMRLRLYLQFIRTNSYRSISNTSEEIKGKRLSDWSSHQLTTAFERDLKQLLSYRDALLKMETDVYRPVFEQKHKNCTAPQQSLYESCMEELVKYCSESYSMELLPLLREALQRDRDSLPGMGRRLAAAHRLLKYERVKKHLSDESYAQELDKLIAKYSQEPKIIPIVAEQANRLATAQQYPRALELCNTFIGQYPQAESINMLKQVLTSLILKPSLTASFPKIYRTRQPNTVKIEARNVGVAIISLYRTELNGDTASDLNESDYPKYAKGTPLLTETVQLKKREDMLADTTLYTLPPLSRGVYIVKIAGGACALPEAMPKERYGLIYVSDLMLLTQNARPGVQLLDAHCGKPIIGALVDASIYYSAKENKTTLSPTDGYGRIEIAEDYNRFFPYTTDDTAHPTIAPYTFSQEVDKENEIQERQHIVSTDRAIYRPGQRVHFFGQCYKVGYHVEQAEVIPNQEVKVSLYDPNGEEIETLTCQGNEMGRFSGSFTLPASGRLNGVFSIRTSNNSNYTFRVEEYKRPTFEVSVTSPTTAYALGDSLHIKGEAKSFTGIGLSGASVRYRLTARSFSRRWWIGHAEQEVIAENTAVTDAEGSFTLPISIVAPASLGEYLFLNYTLSVDVTAANGETQSSELRIPVGHEPKRVLVSVDKYTETNAGKWKANDLPKLTFSLINISGQTVEGSIDYFLSDSSGRPIGERYTTASGATIAAPTAWSDVASGQYRVRYGESGGEESAYESMDVYLFRPSDRRLHAPKNRLWSFVVESEYDERQAARILVGCAPEGENPEELYLFYDLTKAGAFIERKMIRSRSGEIVEIVPQIPANSQPENALVTLYYVYRGELHATNIELTRKQPKHELTLSWSSFRDKLSPGSRETWSLRIVDADGKPQSQAMLAAWMYDAALDNVAGKSDFYEQTFLKRTNVNSLITRDYPRSDYEIETEDSRKNNFWMPFKQPKIEIPQDCDWIMHPYFPDFGIESEIVVIGYGKSSGRINRHSSSISEEMMPTLAVPMMAKVDVSDSAFETADQAAKETKVSLRTNFAETAFFEPTLRANERGEVSWSFTLPESLTRWHLFLYAHSKDMRIGMQDEAVEVRKEFMLTPNLPRFLRMNDRGTAAVLIRNESEATQVGTVSMEIFDPATDRLLRKEELPFTVAVGSTTTVSFPLLPIAGYDAVGVRIVAASAKFSDGEQHVVAQLPATERVVETIPLILHGGEPRTVDLDKLFPHRSGRPTAGTLALQVVSRPMWIALQALPVLATEKESNAIAVSSALYANSLTSALIEGRVTDMQHMGESIRKYLAQPVDTLAQKHPLSSDELPWRAEMLSEKSNRLRLQALVNSDSVSRRETDLIDKLAGLQKGDGTWAWYPEMQGSDYLTDYVMTMLVRLSALKAMPAHTKVSTMVQKGWQALNNAAARLMKDMQEQEKKSNTRYKVLPDRALNYLYLLTLDARTPDRQGNVARSYFLDILSRSLPHIAVMDMPRAAIVLNGVGRTALAQDYLQSIREHMIQTPEQGGHFALPTGSYYWCDRRYGLQTAAIEAFARIGTPEDNKRIESLQMWLLNQKRTQTWPTLPATADAVYALLLGNGSQQLADATVTAVAPTKELSDTFSDVMESRVMRIEELPAGKLNAELTRTGEGFAWASFLAEYDAPAEDLVATGNGLTVEKRLYIERKVDGRILLEPIREGDMLEVGTRLVTHLIIAPDRDMDFVVLTDKRTAAVEPIGQLSGYAYAAGTFYYCEIKDSSTRFFFDRLVRGTYKLEYATMVVRPGAYTSGIATVQCAYAPEFAGHTDGGMILQTTATAHNDKTN</sequence>
<organism evidence="3 4">
    <name type="scientific">Porphyromonas loveana</name>
    <dbReference type="NCBI Taxonomy" id="1884669"/>
    <lineage>
        <taxon>Bacteria</taxon>
        <taxon>Pseudomonadati</taxon>
        <taxon>Bacteroidota</taxon>
        <taxon>Bacteroidia</taxon>
        <taxon>Bacteroidales</taxon>
        <taxon>Porphyromonadaceae</taxon>
        <taxon>Porphyromonas</taxon>
    </lineage>
</organism>
<evidence type="ECO:0000313" key="4">
    <source>
        <dbReference type="Proteomes" id="UP000245462"/>
    </source>
</evidence>
<dbReference type="Pfam" id="PF01835">
    <property type="entry name" value="MG2"/>
    <property type="match status" value="1"/>
</dbReference>
<dbReference type="OrthoDB" id="9767116at2"/>
<dbReference type="Proteomes" id="UP000245462">
    <property type="component" value="Unassembled WGS sequence"/>
</dbReference>
<gene>
    <name evidence="3" type="ORF">C7382_11442</name>
</gene>
<dbReference type="InterPro" id="IPR051802">
    <property type="entry name" value="YfhM-like"/>
</dbReference>
<dbReference type="EMBL" id="QEKY01000014">
    <property type="protein sequence ID" value="PVZ08343.1"/>
    <property type="molecule type" value="Genomic_DNA"/>
</dbReference>
<dbReference type="Gene3D" id="2.20.130.20">
    <property type="match status" value="1"/>
</dbReference>
<proteinExistence type="inferred from homology"/>
<name>A0A2U1F823_9PORP</name>
<evidence type="ECO:0000259" key="2">
    <source>
        <dbReference type="SMART" id="SM01360"/>
    </source>
</evidence>
<comment type="similarity">
    <text evidence="1">Belongs to the protease inhibitor I39 (alpha-2-macroglobulin) family. Bacterial alpha-2-macroglobulin subfamily.</text>
</comment>
<dbReference type="InterPro" id="IPR001599">
    <property type="entry name" value="Macroglobln_a2"/>
</dbReference>
<protein>
    <submittedName>
        <fullName evidence="3">MG2 domain-containing protein</fullName>
    </submittedName>
</protein>
<dbReference type="GeneID" id="94551258"/>
<evidence type="ECO:0000313" key="3">
    <source>
        <dbReference type="EMBL" id="PVZ08343.1"/>
    </source>
</evidence>
<dbReference type="SMART" id="SM01360">
    <property type="entry name" value="A2M"/>
    <property type="match status" value="1"/>
</dbReference>